<protein>
    <submittedName>
        <fullName evidence="9">Permease of the drug/metabolite transporter (DMT) superfamily</fullName>
    </submittedName>
</protein>
<feature type="transmembrane region" description="Helical" evidence="7">
    <location>
        <begin position="191"/>
        <end position="208"/>
    </location>
</feature>
<dbReference type="PANTHER" id="PTHR32322">
    <property type="entry name" value="INNER MEMBRANE TRANSPORTER"/>
    <property type="match status" value="1"/>
</dbReference>
<sequence length="364" mass="38214">MGRWQLLGVHAQLLFTAMVWGGQFVALQIALRELRVLDMLLARTLLAAGFYAVLLSAIARHEGRFVRPARDDWPRLALVALLGVPGAGLGVMSAQRYISADVASLITVTGPIFTALAAFLLLGQRLNRPQVGGIALAIGGFLLLLLLGGKGARFEVRNMLGVLLMASSPLCWAFFTVLGKSLVMRYGSARATGYVMLTGAAYLAPLLSPRFVRDLLALSWRGWGSILFSGLVATSVTYLLWNRALRVLQPAQVAVYIYLVPVFGILAAAIVLGDRPTPWAGLAGLIILAGVVVTNRGARQEPPLLVSSPGTTAARAPDGAPPPLAPTGPRRAARRGQVAGAPGSPARVGQPVELGEPGSPNGGG</sequence>
<gene>
    <name evidence="9" type="ORF">AVDCRST_MAG88-1496</name>
</gene>
<evidence type="ECO:0000256" key="6">
    <source>
        <dbReference type="SAM" id="MobiDB-lite"/>
    </source>
</evidence>
<proteinExistence type="inferred from homology"/>
<evidence type="ECO:0000256" key="3">
    <source>
        <dbReference type="ARBA" id="ARBA00022692"/>
    </source>
</evidence>
<feature type="compositionally biased region" description="Low complexity" evidence="6">
    <location>
        <begin position="309"/>
        <end position="318"/>
    </location>
</feature>
<feature type="transmembrane region" description="Helical" evidence="7">
    <location>
        <begin position="37"/>
        <end position="55"/>
    </location>
</feature>
<keyword evidence="4 7" id="KW-1133">Transmembrane helix</keyword>
<dbReference type="InterPro" id="IPR000620">
    <property type="entry name" value="EamA_dom"/>
</dbReference>
<feature type="domain" description="EamA" evidence="8">
    <location>
        <begin position="13"/>
        <end position="145"/>
    </location>
</feature>
<evidence type="ECO:0000256" key="5">
    <source>
        <dbReference type="ARBA" id="ARBA00023136"/>
    </source>
</evidence>
<organism evidence="9">
    <name type="scientific">uncultured Thermomicrobiales bacterium</name>
    <dbReference type="NCBI Taxonomy" id="1645740"/>
    <lineage>
        <taxon>Bacteria</taxon>
        <taxon>Pseudomonadati</taxon>
        <taxon>Thermomicrobiota</taxon>
        <taxon>Thermomicrobia</taxon>
        <taxon>Thermomicrobiales</taxon>
        <taxon>environmental samples</taxon>
    </lineage>
</organism>
<feature type="transmembrane region" description="Helical" evidence="7">
    <location>
        <begin position="159"/>
        <end position="179"/>
    </location>
</feature>
<dbReference type="SUPFAM" id="SSF103481">
    <property type="entry name" value="Multidrug resistance efflux transporter EmrE"/>
    <property type="match status" value="2"/>
</dbReference>
<feature type="transmembrane region" description="Helical" evidence="7">
    <location>
        <begin position="104"/>
        <end position="123"/>
    </location>
</feature>
<feature type="transmembrane region" description="Helical" evidence="7">
    <location>
        <begin position="76"/>
        <end position="98"/>
    </location>
</feature>
<feature type="domain" description="EamA" evidence="8">
    <location>
        <begin position="160"/>
        <end position="295"/>
    </location>
</feature>
<feature type="region of interest" description="Disordered" evidence="6">
    <location>
        <begin position="302"/>
        <end position="364"/>
    </location>
</feature>
<keyword evidence="3 7" id="KW-0812">Transmembrane</keyword>
<evidence type="ECO:0000259" key="8">
    <source>
        <dbReference type="Pfam" id="PF00892"/>
    </source>
</evidence>
<comment type="subcellular location">
    <subcellularLocation>
        <location evidence="1">Membrane</location>
        <topology evidence="1">Multi-pass membrane protein</topology>
    </subcellularLocation>
</comment>
<feature type="transmembrane region" description="Helical" evidence="7">
    <location>
        <begin position="130"/>
        <end position="147"/>
    </location>
</feature>
<feature type="transmembrane region" description="Helical" evidence="7">
    <location>
        <begin position="220"/>
        <end position="241"/>
    </location>
</feature>
<keyword evidence="5 7" id="KW-0472">Membrane</keyword>
<dbReference type="PANTHER" id="PTHR32322:SF2">
    <property type="entry name" value="EAMA DOMAIN-CONTAINING PROTEIN"/>
    <property type="match status" value="1"/>
</dbReference>
<accession>A0A6J4UVC3</accession>
<feature type="compositionally biased region" description="Low complexity" evidence="6">
    <location>
        <begin position="327"/>
        <end position="343"/>
    </location>
</feature>
<feature type="transmembrane region" description="Helical" evidence="7">
    <location>
        <begin position="279"/>
        <end position="298"/>
    </location>
</feature>
<comment type="similarity">
    <text evidence="2">Belongs to the EamA transporter family.</text>
</comment>
<name>A0A6J4UVC3_9BACT</name>
<feature type="transmembrane region" description="Helical" evidence="7">
    <location>
        <begin position="253"/>
        <end position="273"/>
    </location>
</feature>
<evidence type="ECO:0000256" key="1">
    <source>
        <dbReference type="ARBA" id="ARBA00004141"/>
    </source>
</evidence>
<dbReference type="Pfam" id="PF00892">
    <property type="entry name" value="EamA"/>
    <property type="match status" value="2"/>
</dbReference>
<dbReference type="GO" id="GO:0016020">
    <property type="term" value="C:membrane"/>
    <property type="evidence" value="ECO:0007669"/>
    <property type="project" value="UniProtKB-SubCell"/>
</dbReference>
<dbReference type="InterPro" id="IPR037185">
    <property type="entry name" value="EmrE-like"/>
</dbReference>
<reference evidence="9" key="1">
    <citation type="submission" date="2020-02" db="EMBL/GenBank/DDBJ databases">
        <authorList>
            <person name="Meier V. D."/>
        </authorList>
    </citation>
    <scope>NUCLEOTIDE SEQUENCE</scope>
    <source>
        <strain evidence="9">AVDCRST_MAG88</strain>
    </source>
</reference>
<evidence type="ECO:0000256" key="4">
    <source>
        <dbReference type="ARBA" id="ARBA00022989"/>
    </source>
</evidence>
<evidence type="ECO:0000256" key="2">
    <source>
        <dbReference type="ARBA" id="ARBA00007362"/>
    </source>
</evidence>
<dbReference type="AlphaFoldDB" id="A0A6J4UVC3"/>
<dbReference type="InterPro" id="IPR050638">
    <property type="entry name" value="AA-Vitamin_Transporters"/>
</dbReference>
<dbReference type="EMBL" id="CADCWM010000460">
    <property type="protein sequence ID" value="CAA9560945.1"/>
    <property type="molecule type" value="Genomic_DNA"/>
</dbReference>
<evidence type="ECO:0000313" key="9">
    <source>
        <dbReference type="EMBL" id="CAA9560945.1"/>
    </source>
</evidence>
<evidence type="ECO:0000256" key="7">
    <source>
        <dbReference type="SAM" id="Phobius"/>
    </source>
</evidence>
<dbReference type="Gene3D" id="1.10.3730.20">
    <property type="match status" value="1"/>
</dbReference>